<name>A0ABW1NTP7_9ACTN</name>
<gene>
    <name evidence="1" type="ORF">ACFP1K_34710</name>
</gene>
<organism evidence="1 2">
    <name type="scientific">Sphaerisporangium aureirubrum</name>
    <dbReference type="NCBI Taxonomy" id="1544736"/>
    <lineage>
        <taxon>Bacteria</taxon>
        <taxon>Bacillati</taxon>
        <taxon>Actinomycetota</taxon>
        <taxon>Actinomycetes</taxon>
        <taxon>Streptosporangiales</taxon>
        <taxon>Streptosporangiaceae</taxon>
        <taxon>Sphaerisporangium</taxon>
    </lineage>
</organism>
<accession>A0ABW1NTP7</accession>
<sequence length="74" mass="8143">MAPSDAPAAALRDEHLTWTIFQTSAGRWWAIRKNPLQAHLAQGACVASLDAPDLEALTRLLDQQHACHQQEVTV</sequence>
<comment type="caution">
    <text evidence="1">The sequence shown here is derived from an EMBL/GenBank/DDBJ whole genome shotgun (WGS) entry which is preliminary data.</text>
</comment>
<protein>
    <submittedName>
        <fullName evidence="1">Uncharacterized protein</fullName>
    </submittedName>
</protein>
<evidence type="ECO:0000313" key="1">
    <source>
        <dbReference type="EMBL" id="MFC6086366.1"/>
    </source>
</evidence>
<keyword evidence="2" id="KW-1185">Reference proteome</keyword>
<reference evidence="2" key="1">
    <citation type="journal article" date="2019" name="Int. J. Syst. Evol. Microbiol.">
        <title>The Global Catalogue of Microorganisms (GCM) 10K type strain sequencing project: providing services to taxonomists for standard genome sequencing and annotation.</title>
        <authorList>
            <consortium name="The Broad Institute Genomics Platform"/>
            <consortium name="The Broad Institute Genome Sequencing Center for Infectious Disease"/>
            <person name="Wu L."/>
            <person name="Ma J."/>
        </authorList>
    </citation>
    <scope>NUCLEOTIDE SEQUENCE [LARGE SCALE GENOMIC DNA]</scope>
    <source>
        <strain evidence="2">JCM 30346</strain>
    </source>
</reference>
<proteinExistence type="predicted"/>
<dbReference type="EMBL" id="JBHSRF010000084">
    <property type="protein sequence ID" value="MFC6086366.1"/>
    <property type="molecule type" value="Genomic_DNA"/>
</dbReference>
<dbReference type="Proteomes" id="UP001596137">
    <property type="component" value="Unassembled WGS sequence"/>
</dbReference>
<evidence type="ECO:0000313" key="2">
    <source>
        <dbReference type="Proteomes" id="UP001596137"/>
    </source>
</evidence>
<dbReference type="RefSeq" id="WP_380761481.1">
    <property type="nucleotide sequence ID" value="NZ_JBHSRF010000084.1"/>
</dbReference>